<proteinExistence type="predicted"/>
<evidence type="ECO:0008006" key="3">
    <source>
        <dbReference type="Google" id="ProtNLM"/>
    </source>
</evidence>
<gene>
    <name evidence="2" type="ORF">ACOF00016_LOCUS5730</name>
</gene>
<feature type="coiled-coil region" evidence="1">
    <location>
        <begin position="148"/>
        <end position="243"/>
    </location>
</feature>
<dbReference type="SUPFAM" id="SSF81383">
    <property type="entry name" value="F-box domain"/>
    <property type="match status" value="1"/>
</dbReference>
<sequence length="270" mass="30913">MEHLSDELLLCILDDFLIDPADWARWSATCRRFRRLGTPLCLDLMQQAEEPYTTTTTTTTTTTPRVVKPLTEWDASEVVMWIMCTTLGHDRTALLTRFQSTTGAMLATMDAAQLTNNNNDNDSGMGFSHEQAKHILERIAFTKHVTSLEQAAVEMEKLRAEKKALQENLAALQHVEELVDEIDKLKAEKQAIQDEITAHKHVDEMAAEMNKMKLEKQAVLQELEALQEQLQHHQAENVVAIQSSAQLRQDEPHVGKRHYKEDAYQKNRYF</sequence>
<protein>
    <recommendedName>
        <fullName evidence="3">F-box domain-containing protein</fullName>
    </recommendedName>
</protein>
<accession>A0A7S3P6A5</accession>
<reference evidence="2" key="1">
    <citation type="submission" date="2021-01" db="EMBL/GenBank/DDBJ databases">
        <authorList>
            <person name="Corre E."/>
            <person name="Pelletier E."/>
            <person name="Niang G."/>
            <person name="Scheremetjew M."/>
            <person name="Finn R."/>
            <person name="Kale V."/>
            <person name="Holt S."/>
            <person name="Cochrane G."/>
            <person name="Meng A."/>
            <person name="Brown T."/>
            <person name="Cohen L."/>
        </authorList>
    </citation>
    <scope>NUCLEOTIDE SEQUENCE</scope>
    <source>
        <strain evidence="2">CCMP127</strain>
    </source>
</reference>
<dbReference type="InterPro" id="IPR036047">
    <property type="entry name" value="F-box-like_dom_sf"/>
</dbReference>
<organism evidence="2">
    <name type="scientific">Amphora coffeiformis</name>
    <dbReference type="NCBI Taxonomy" id="265554"/>
    <lineage>
        <taxon>Eukaryota</taxon>
        <taxon>Sar</taxon>
        <taxon>Stramenopiles</taxon>
        <taxon>Ochrophyta</taxon>
        <taxon>Bacillariophyta</taxon>
        <taxon>Bacillariophyceae</taxon>
        <taxon>Bacillariophycidae</taxon>
        <taxon>Thalassiophysales</taxon>
        <taxon>Catenulaceae</taxon>
        <taxon>Amphora</taxon>
    </lineage>
</organism>
<name>A0A7S3P6A5_9STRA</name>
<keyword evidence="1" id="KW-0175">Coiled coil</keyword>
<dbReference type="EMBL" id="HBIM01006736">
    <property type="protein sequence ID" value="CAE0407950.1"/>
    <property type="molecule type" value="Transcribed_RNA"/>
</dbReference>
<evidence type="ECO:0000256" key="1">
    <source>
        <dbReference type="SAM" id="Coils"/>
    </source>
</evidence>
<dbReference type="AlphaFoldDB" id="A0A7S3P6A5"/>
<evidence type="ECO:0000313" key="2">
    <source>
        <dbReference type="EMBL" id="CAE0407950.1"/>
    </source>
</evidence>